<feature type="compositionally biased region" description="Low complexity" evidence="1">
    <location>
        <begin position="18"/>
        <end position="29"/>
    </location>
</feature>
<sequence length="88" mass="9598">MRNPVNRLATAAPRALDSLLSGGNKSGSKPTSEKETRTSRTTSFDLDLSVLDSKNKNALEESSSSVVTFDELADMIEDMMEGDEKWSV</sequence>
<keyword evidence="3" id="KW-1185">Reference proteome</keyword>
<dbReference type="Proteomes" id="UP001530400">
    <property type="component" value="Unassembled WGS sequence"/>
</dbReference>
<accession>A0ABD3NHV5</accession>
<feature type="region of interest" description="Disordered" evidence="1">
    <location>
        <begin position="1"/>
        <end position="42"/>
    </location>
</feature>
<comment type="caution">
    <text evidence="2">The sequence shown here is derived from an EMBL/GenBank/DDBJ whole genome shotgun (WGS) entry which is preliminary data.</text>
</comment>
<dbReference type="EMBL" id="JALLPJ020001154">
    <property type="protein sequence ID" value="KAL3775437.1"/>
    <property type="molecule type" value="Genomic_DNA"/>
</dbReference>
<organism evidence="2 3">
    <name type="scientific">Cyclotella atomus</name>
    <dbReference type="NCBI Taxonomy" id="382360"/>
    <lineage>
        <taxon>Eukaryota</taxon>
        <taxon>Sar</taxon>
        <taxon>Stramenopiles</taxon>
        <taxon>Ochrophyta</taxon>
        <taxon>Bacillariophyta</taxon>
        <taxon>Coscinodiscophyceae</taxon>
        <taxon>Thalassiosirophycidae</taxon>
        <taxon>Stephanodiscales</taxon>
        <taxon>Stephanodiscaceae</taxon>
        <taxon>Cyclotella</taxon>
    </lineage>
</organism>
<protein>
    <submittedName>
        <fullName evidence="2">Uncharacterized protein</fullName>
    </submittedName>
</protein>
<evidence type="ECO:0000313" key="3">
    <source>
        <dbReference type="Proteomes" id="UP001530400"/>
    </source>
</evidence>
<name>A0ABD3NHV5_9STRA</name>
<dbReference type="AlphaFoldDB" id="A0ABD3NHV5"/>
<proteinExistence type="predicted"/>
<evidence type="ECO:0000256" key="1">
    <source>
        <dbReference type="SAM" id="MobiDB-lite"/>
    </source>
</evidence>
<reference evidence="2 3" key="1">
    <citation type="submission" date="2024-10" db="EMBL/GenBank/DDBJ databases">
        <title>Updated reference genomes for cyclostephanoid diatoms.</title>
        <authorList>
            <person name="Roberts W.R."/>
            <person name="Alverson A.J."/>
        </authorList>
    </citation>
    <scope>NUCLEOTIDE SEQUENCE [LARGE SCALE GENOMIC DNA]</scope>
    <source>
        <strain evidence="2 3">AJA010-31</strain>
    </source>
</reference>
<gene>
    <name evidence="2" type="ORF">ACHAWO_000667</name>
</gene>
<evidence type="ECO:0000313" key="2">
    <source>
        <dbReference type="EMBL" id="KAL3775437.1"/>
    </source>
</evidence>